<reference evidence="4" key="1">
    <citation type="submission" date="2020-05" db="EMBL/GenBank/DDBJ databases">
        <title>Frigoriglobus tundricola gen. nov., sp. nov., a psychrotolerant cellulolytic planctomycete of the family Gemmataceae with two divergent copies of 16S rRNA gene.</title>
        <authorList>
            <person name="Kulichevskaya I.S."/>
            <person name="Ivanova A.A."/>
            <person name="Naumoff D.G."/>
            <person name="Beletsky A.V."/>
            <person name="Rijpstra W.I.C."/>
            <person name="Sinninghe Damste J.S."/>
            <person name="Mardanov A.V."/>
            <person name="Ravin N.V."/>
            <person name="Dedysh S.N."/>
        </authorList>
    </citation>
    <scope>NUCLEOTIDE SEQUENCE [LARGE SCALE GENOMIC DNA]</scope>
    <source>
        <strain evidence="4">PL17</strain>
    </source>
</reference>
<dbReference type="AlphaFoldDB" id="A0A6M5YZC4"/>
<dbReference type="PROSITE" id="PS51257">
    <property type="entry name" value="PROKAR_LIPOPROTEIN"/>
    <property type="match status" value="1"/>
</dbReference>
<gene>
    <name evidence="3" type="ORF">FTUN_6479</name>
</gene>
<feature type="region of interest" description="Disordered" evidence="1">
    <location>
        <begin position="240"/>
        <end position="269"/>
    </location>
</feature>
<name>A0A6M5YZC4_9BACT</name>
<evidence type="ECO:0000313" key="4">
    <source>
        <dbReference type="Proteomes" id="UP000503447"/>
    </source>
</evidence>
<dbReference type="Pfam" id="PF19919">
    <property type="entry name" value="bpX3"/>
    <property type="match status" value="1"/>
</dbReference>
<accession>A0A6M5YZC4</accession>
<feature type="region of interest" description="Disordered" evidence="1">
    <location>
        <begin position="168"/>
        <end position="192"/>
    </location>
</feature>
<proteinExistence type="predicted"/>
<protein>
    <recommendedName>
        <fullName evidence="2">MoxR-vWA-beta-propeller ternary system domain-containing protein</fullName>
    </recommendedName>
</protein>
<evidence type="ECO:0000256" key="1">
    <source>
        <dbReference type="SAM" id="MobiDB-lite"/>
    </source>
</evidence>
<keyword evidence="4" id="KW-1185">Reference proteome</keyword>
<sequence length="269" mass="27876">MDVPFRLVRREPPRAADAFLVLTTGPAALAAACACCDTLPETFAVAGGFVLLPRGAVRGPVPGAIRLARLAGDLFAPVDADLLPALLPDEAVGLTRDRGLIVLPGGTVLSFDPGAPLPVSRWLAPPTVRRAEWRPFPRRPDRPDTLTAIERPSPPVIAVIELLGAGAPDDAEPLPGAGEGAAGPVPDDARPPTGSALARAVFGAGLAAGGLLAWLGKQFGSTKLARIGGDLARRAIERVPRLSESSSATRRPRARGCSDSCNPATWRRG</sequence>
<evidence type="ECO:0000313" key="3">
    <source>
        <dbReference type="EMBL" id="QJW98884.1"/>
    </source>
</evidence>
<dbReference type="EMBL" id="CP053452">
    <property type="protein sequence ID" value="QJW98884.1"/>
    <property type="molecule type" value="Genomic_DNA"/>
</dbReference>
<evidence type="ECO:0000259" key="2">
    <source>
        <dbReference type="Pfam" id="PF19919"/>
    </source>
</evidence>
<dbReference type="KEGG" id="ftj:FTUN_6479"/>
<dbReference type="Proteomes" id="UP000503447">
    <property type="component" value="Chromosome"/>
</dbReference>
<feature type="domain" description="MoxR-vWA-beta-propeller ternary system" evidence="2">
    <location>
        <begin position="44"/>
        <end position="159"/>
    </location>
</feature>
<organism evidence="3 4">
    <name type="scientific">Frigoriglobus tundricola</name>
    <dbReference type="NCBI Taxonomy" id="2774151"/>
    <lineage>
        <taxon>Bacteria</taxon>
        <taxon>Pseudomonadati</taxon>
        <taxon>Planctomycetota</taxon>
        <taxon>Planctomycetia</taxon>
        <taxon>Gemmatales</taxon>
        <taxon>Gemmataceae</taxon>
        <taxon>Frigoriglobus</taxon>
    </lineage>
</organism>
<dbReference type="RefSeq" id="WP_171473955.1">
    <property type="nucleotide sequence ID" value="NZ_CP053452.2"/>
</dbReference>
<dbReference type="InterPro" id="IPR045551">
    <property type="entry name" value="bpX3"/>
</dbReference>